<dbReference type="GO" id="GO:0016055">
    <property type="term" value="P:Wnt signaling pathway"/>
    <property type="evidence" value="ECO:0007669"/>
    <property type="project" value="UniProtKB-KW"/>
</dbReference>
<feature type="non-terminal residue" evidence="13">
    <location>
        <position position="1"/>
    </location>
</feature>
<dbReference type="PANTHER" id="PTHR12027:SF89">
    <property type="entry name" value="PROTEIN WNT-10A"/>
    <property type="match status" value="1"/>
</dbReference>
<evidence type="ECO:0000256" key="6">
    <source>
        <dbReference type="ARBA" id="ARBA00022687"/>
    </source>
</evidence>
<dbReference type="Pfam" id="PF00110">
    <property type="entry name" value="wnt"/>
    <property type="match status" value="1"/>
</dbReference>
<proteinExistence type="inferred from homology"/>
<dbReference type="SMART" id="SM00097">
    <property type="entry name" value="WNT1"/>
    <property type="match status" value="1"/>
</dbReference>
<keyword evidence="7" id="KW-0732">Signal</keyword>
<comment type="subcellular location">
    <subcellularLocation>
        <location evidence="1 11">Secreted</location>
        <location evidence="1 11">Extracellular space</location>
        <location evidence="1 11">Extracellular matrix</location>
    </subcellularLocation>
</comment>
<dbReference type="InterPro" id="IPR013302">
    <property type="entry name" value="Wnt10"/>
</dbReference>
<keyword evidence="5" id="KW-0272">Extracellular matrix</keyword>
<feature type="non-terminal residue" evidence="13">
    <location>
        <position position="212"/>
    </location>
</feature>
<keyword evidence="9" id="KW-0325">Glycoprotein</keyword>
<comment type="similarity">
    <text evidence="2 11">Belongs to the Wnt family.</text>
</comment>
<comment type="caution">
    <text evidence="13">The sequence shown here is derived from an EMBL/GenBank/DDBJ whole genome shotgun (WGS) entry which is preliminary data.</text>
</comment>
<comment type="function">
    <text evidence="11">Ligand for members of the frizzled family of seven transmembrane receptors.</text>
</comment>
<keyword evidence="4" id="KW-0964">Secreted</keyword>
<reference evidence="13 14" key="1">
    <citation type="submission" date="2017-12" db="EMBL/GenBank/DDBJ databases">
        <title>High-resolution comparative analysis of great ape genomes.</title>
        <authorList>
            <person name="Pollen A."/>
            <person name="Hastie A."/>
            <person name="Hormozdiari F."/>
            <person name="Dougherty M."/>
            <person name="Liu R."/>
            <person name="Chaisson M."/>
            <person name="Hoppe E."/>
            <person name="Hill C."/>
            <person name="Pang A."/>
            <person name="Hillier L."/>
            <person name="Baker C."/>
            <person name="Armstrong J."/>
            <person name="Shendure J."/>
            <person name="Paten B."/>
            <person name="Wilson R."/>
            <person name="Chao H."/>
            <person name="Schneider V."/>
            <person name="Ventura M."/>
            <person name="Kronenberg Z."/>
            <person name="Murali S."/>
            <person name="Gordon D."/>
            <person name="Cantsilieris S."/>
            <person name="Munson K."/>
            <person name="Nelson B."/>
            <person name="Raja A."/>
            <person name="Underwood J."/>
            <person name="Diekhans M."/>
            <person name="Fiddes I."/>
            <person name="Haussler D."/>
            <person name="Eichler E."/>
        </authorList>
    </citation>
    <scope>NUCLEOTIDE SEQUENCE [LARGE SCALE GENOMIC DNA]</scope>
    <source>
        <strain evidence="13">Yerkes chimp pedigree #C0471</strain>
    </source>
</reference>
<dbReference type="GO" id="GO:0005102">
    <property type="term" value="F:signaling receptor binding"/>
    <property type="evidence" value="ECO:0007669"/>
    <property type="project" value="InterPro"/>
</dbReference>
<sequence length="212" mass="22967">SAPNDILDLRLPPEPVLNANTVCLTLPGLSRRQMEVCVRHPDVAASAIQGIQIAIHECQHQFRDQRWNCSSLETRNKIPYESPIFSRGSDGEHAAEVQVPRHVRQLPAQDVLAGDARVPHRGGAAAQPLPPRHAHPAAQPQRRPAGAGPSGGTLAGSGRSRAAPTGQPRRPGLLRKVSRLLRARAAPGLGGHRGPPVQQEQRRLGWLRQHVL</sequence>
<protein>
    <recommendedName>
        <fullName evidence="11">Protein Wnt</fullName>
    </recommendedName>
</protein>
<evidence type="ECO:0000256" key="1">
    <source>
        <dbReference type="ARBA" id="ARBA00004498"/>
    </source>
</evidence>
<evidence type="ECO:0000313" key="14">
    <source>
        <dbReference type="Proteomes" id="UP000236370"/>
    </source>
</evidence>
<dbReference type="GO" id="GO:0005576">
    <property type="term" value="C:extracellular region"/>
    <property type="evidence" value="ECO:0007669"/>
    <property type="project" value="InterPro"/>
</dbReference>
<evidence type="ECO:0000256" key="7">
    <source>
        <dbReference type="ARBA" id="ARBA00022729"/>
    </source>
</evidence>
<feature type="compositionally biased region" description="Low complexity" evidence="12">
    <location>
        <begin position="136"/>
        <end position="147"/>
    </location>
</feature>
<keyword evidence="8" id="KW-1015">Disulfide bond</keyword>
<evidence type="ECO:0000256" key="9">
    <source>
        <dbReference type="ARBA" id="ARBA00023180"/>
    </source>
</evidence>
<gene>
    <name evidence="13" type="ORF">CK820_G0011079</name>
</gene>
<evidence type="ECO:0000313" key="13">
    <source>
        <dbReference type="EMBL" id="PNI70826.1"/>
    </source>
</evidence>
<evidence type="ECO:0000256" key="5">
    <source>
        <dbReference type="ARBA" id="ARBA00022530"/>
    </source>
</evidence>
<evidence type="ECO:0000256" key="10">
    <source>
        <dbReference type="ARBA" id="ARBA00023288"/>
    </source>
</evidence>
<organism evidence="13 14">
    <name type="scientific">Pan troglodytes</name>
    <name type="common">Chimpanzee</name>
    <dbReference type="NCBI Taxonomy" id="9598"/>
    <lineage>
        <taxon>Eukaryota</taxon>
        <taxon>Metazoa</taxon>
        <taxon>Chordata</taxon>
        <taxon>Craniata</taxon>
        <taxon>Vertebrata</taxon>
        <taxon>Euteleostomi</taxon>
        <taxon>Mammalia</taxon>
        <taxon>Eutheria</taxon>
        <taxon>Euarchontoglires</taxon>
        <taxon>Primates</taxon>
        <taxon>Haplorrhini</taxon>
        <taxon>Catarrhini</taxon>
        <taxon>Hominidae</taxon>
        <taxon>Pan</taxon>
    </lineage>
</organism>
<dbReference type="PRINTS" id="PR01893">
    <property type="entry name" value="WNT10PROTEIN"/>
</dbReference>
<accession>A0A2J8NGE3</accession>
<evidence type="ECO:0000256" key="12">
    <source>
        <dbReference type="SAM" id="MobiDB-lite"/>
    </source>
</evidence>
<dbReference type="GO" id="GO:0048513">
    <property type="term" value="P:animal organ development"/>
    <property type="evidence" value="ECO:0007669"/>
    <property type="project" value="UniProtKB-ARBA"/>
</dbReference>
<dbReference type="PANTHER" id="PTHR12027">
    <property type="entry name" value="WNT RELATED"/>
    <property type="match status" value="1"/>
</dbReference>
<evidence type="ECO:0000256" key="4">
    <source>
        <dbReference type="ARBA" id="ARBA00022525"/>
    </source>
</evidence>
<evidence type="ECO:0000256" key="2">
    <source>
        <dbReference type="ARBA" id="ARBA00005683"/>
    </source>
</evidence>
<dbReference type="Proteomes" id="UP000236370">
    <property type="component" value="Unassembled WGS sequence"/>
</dbReference>
<dbReference type="InterPro" id="IPR005817">
    <property type="entry name" value="Wnt"/>
</dbReference>
<keyword evidence="6 11" id="KW-0879">Wnt signaling pathway</keyword>
<evidence type="ECO:0000256" key="8">
    <source>
        <dbReference type="ARBA" id="ARBA00023157"/>
    </source>
</evidence>
<dbReference type="EMBL" id="NBAG03000230">
    <property type="protein sequence ID" value="PNI70826.1"/>
    <property type="molecule type" value="Genomic_DNA"/>
</dbReference>
<dbReference type="AlphaFoldDB" id="A0A2J8NGE3"/>
<evidence type="ECO:0000256" key="11">
    <source>
        <dbReference type="RuleBase" id="RU003500"/>
    </source>
</evidence>
<feature type="region of interest" description="Disordered" evidence="12">
    <location>
        <begin position="119"/>
        <end position="212"/>
    </location>
</feature>
<feature type="compositionally biased region" description="Basic residues" evidence="12">
    <location>
        <begin position="172"/>
        <end position="182"/>
    </location>
</feature>
<keyword evidence="10" id="KW-0449">Lipoprotein</keyword>
<keyword evidence="3 11" id="KW-0217">Developmental protein</keyword>
<evidence type="ECO:0000256" key="3">
    <source>
        <dbReference type="ARBA" id="ARBA00022473"/>
    </source>
</evidence>
<name>A0A2J8NGE3_PANTR</name>